<dbReference type="EMBL" id="UPHQ01000147">
    <property type="protein sequence ID" value="VBA40290.1"/>
    <property type="molecule type" value="Genomic_DNA"/>
</dbReference>
<evidence type="ECO:0000313" key="2">
    <source>
        <dbReference type="EMBL" id="VBA40290.1"/>
    </source>
</evidence>
<feature type="compositionally biased region" description="Low complexity" evidence="1">
    <location>
        <begin position="83"/>
        <end position="97"/>
    </location>
</feature>
<dbReference type="AlphaFoldDB" id="A0A498Q915"/>
<name>A0A498Q915_9MYCO</name>
<feature type="compositionally biased region" description="Gly residues" evidence="1">
    <location>
        <begin position="66"/>
        <end position="82"/>
    </location>
</feature>
<feature type="region of interest" description="Disordered" evidence="1">
    <location>
        <begin position="51"/>
        <end position="131"/>
    </location>
</feature>
<evidence type="ECO:0000256" key="1">
    <source>
        <dbReference type="SAM" id="MobiDB-lite"/>
    </source>
</evidence>
<gene>
    <name evidence="2" type="ORF">LAUMK13_02987</name>
</gene>
<organism evidence="2 3">
    <name type="scientific">Mycobacterium innocens</name>
    <dbReference type="NCBI Taxonomy" id="2341083"/>
    <lineage>
        <taxon>Bacteria</taxon>
        <taxon>Bacillati</taxon>
        <taxon>Actinomycetota</taxon>
        <taxon>Actinomycetes</taxon>
        <taxon>Mycobacteriales</taxon>
        <taxon>Mycobacteriaceae</taxon>
        <taxon>Mycobacterium</taxon>
    </lineage>
</organism>
<keyword evidence="3" id="KW-1185">Reference proteome</keyword>
<accession>A0A498Q915</accession>
<sequence length="261" mass="25581">MAAWIVPSDNDCAPAAAGSPVIIPVANDWLRDCGDKGAAAAAKGPPVAVGAEMPGVEGPPTTIAGVPGGNGGATVPTGGGPAGTLPTPNAASDADAAPRPPGGGASGTLPTPNATGDSGDTPSLPAGDCAPGTLPLPKAACASGDGESKSSAVIGRDGGGLSRFTPCSRSHLRASPPMVASSTRCVASTMLDIAFAPAWDALAFFSTITAFTAATLASVDPLPDRIRSISALPDSAISLSRSRKWLTASATRSLCSLFTWH</sequence>
<proteinExistence type="predicted"/>
<dbReference type="Proteomes" id="UP000267289">
    <property type="component" value="Unassembled WGS sequence"/>
</dbReference>
<feature type="compositionally biased region" description="Polar residues" evidence="1">
    <location>
        <begin position="108"/>
        <end position="121"/>
    </location>
</feature>
<protein>
    <submittedName>
        <fullName evidence="2">Uncharacterized protein</fullName>
    </submittedName>
</protein>
<evidence type="ECO:0000313" key="3">
    <source>
        <dbReference type="Proteomes" id="UP000267289"/>
    </source>
</evidence>
<reference evidence="2 3" key="1">
    <citation type="submission" date="2018-09" db="EMBL/GenBank/DDBJ databases">
        <authorList>
            <person name="Tagini F."/>
        </authorList>
    </citation>
    <scope>NUCLEOTIDE SEQUENCE [LARGE SCALE GENOMIC DNA]</scope>
    <source>
        <strain evidence="2 3">MK13</strain>
    </source>
</reference>